<dbReference type="Proteomes" id="UP000002899">
    <property type="component" value="Chromosome III"/>
</dbReference>
<reference evidence="3 4" key="3">
    <citation type="journal article" date="2016" name="Sci. Rep.">
        <title>Genome-wide diversity and gene expression profiling of Babesia microti isolates identify polymorphic genes that mediate host-pathogen interactions.</title>
        <authorList>
            <person name="Silva J.C."/>
            <person name="Cornillot E."/>
            <person name="McCracken C."/>
            <person name="Usmani-Brown S."/>
            <person name="Dwivedi A."/>
            <person name="Ifeonu O.O."/>
            <person name="Crabtree J."/>
            <person name="Gotia H.T."/>
            <person name="Virji A.Z."/>
            <person name="Reynes C."/>
            <person name="Colinge J."/>
            <person name="Kumar V."/>
            <person name="Lawres L."/>
            <person name="Pazzi J.E."/>
            <person name="Pablo J.V."/>
            <person name="Hung C."/>
            <person name="Brancato J."/>
            <person name="Kumari P."/>
            <person name="Orvis J."/>
            <person name="Tretina K."/>
            <person name="Chibucos M."/>
            <person name="Ott S."/>
            <person name="Sadzewicz L."/>
            <person name="Sengamalay N."/>
            <person name="Shetty A.C."/>
            <person name="Su Q."/>
            <person name="Tallon L."/>
            <person name="Fraser C.M."/>
            <person name="Frutos R."/>
            <person name="Molina D.M."/>
            <person name="Krause P.J."/>
            <person name="Ben Mamoun C."/>
        </authorList>
    </citation>
    <scope>NUCLEOTIDE SEQUENCE [LARGE SCALE GENOMIC DNA]</scope>
    <source>
        <strain evidence="3 4">RI</strain>
    </source>
</reference>
<proteinExistence type="predicted"/>
<dbReference type="GO" id="GO:0008270">
    <property type="term" value="F:zinc ion binding"/>
    <property type="evidence" value="ECO:0007669"/>
    <property type="project" value="UniProtKB-KW"/>
</dbReference>
<accession>A0A1R4ABN7</accession>
<evidence type="ECO:0000256" key="1">
    <source>
        <dbReference type="PROSITE-ProRule" id="PRU00175"/>
    </source>
</evidence>
<sequence>MGNTVSQSNDDYPNLQQRIITYPTDDDENQASNTHMCGIRRVKHNVKELSVPIYVYPKTISITFKNKLLHIHFKYRSFTTVKLDVYLALQIDSNKLPSLTNSIYTCELRDDNAEFSSQPIKIDSERYEMLFYNSDKNYIPIAIALGKEQICYLIYGGFHPKTTSEEMLSCGTTCNYIVVDSLIYEIKEVYGTKSDNGDVCCICLSGKRNVITIPCYHCCICTQCSKNPCVKKSGCPICRSSINGFIEID</sequence>
<dbReference type="EMBL" id="LN871598">
    <property type="protein sequence ID" value="SJK86355.1"/>
    <property type="molecule type" value="Genomic_DNA"/>
</dbReference>
<dbReference type="InterPro" id="IPR013083">
    <property type="entry name" value="Znf_RING/FYVE/PHD"/>
</dbReference>
<dbReference type="VEuPathDB" id="PiroplasmaDB:BMR1_03g01535"/>
<keyword evidence="1" id="KW-0862">Zinc</keyword>
<dbReference type="PROSITE" id="PS50089">
    <property type="entry name" value="ZF_RING_2"/>
    <property type="match status" value="1"/>
</dbReference>
<dbReference type="GeneID" id="24424942"/>
<dbReference type="InterPro" id="IPR001841">
    <property type="entry name" value="Znf_RING"/>
</dbReference>
<dbReference type="OrthoDB" id="10014838at2759"/>
<dbReference type="InterPro" id="IPR045194">
    <property type="entry name" value="MGRN1/RNF157-like"/>
</dbReference>
<dbReference type="AlphaFoldDB" id="A0A1R4ABN7"/>
<reference evidence="3 4" key="1">
    <citation type="journal article" date="2012" name="Nucleic Acids Res.">
        <title>Sequencing of the smallest Apicomplexan genome from the human pathogen Babesia microti.</title>
        <authorList>
            <person name="Cornillot E."/>
            <person name="Hadj-Kaddour K."/>
            <person name="Dassouli A."/>
            <person name="Noel B."/>
            <person name="Ranwez V."/>
            <person name="Vacherie B."/>
            <person name="Augagneur Y."/>
            <person name="Bres V."/>
            <person name="Duclos A."/>
            <person name="Randazzo S."/>
            <person name="Carcy B."/>
            <person name="Debierre-Grockiego F."/>
            <person name="Delbecq S."/>
            <person name="Moubri-Menage K."/>
            <person name="Shams-Eldin H."/>
            <person name="Usmani-Brown S."/>
            <person name="Bringaud F."/>
            <person name="Wincker P."/>
            <person name="Vivares C.P."/>
            <person name="Schwarz R.T."/>
            <person name="Schetters T.P."/>
            <person name="Krause P.J."/>
            <person name="Gorenflot A."/>
            <person name="Berry V."/>
            <person name="Barbe V."/>
            <person name="Ben Mamoun C."/>
        </authorList>
    </citation>
    <scope>NUCLEOTIDE SEQUENCE [LARGE SCALE GENOMIC DNA]</scope>
    <source>
        <strain evidence="3 4">RI</strain>
    </source>
</reference>
<name>A0A1R4ABN7_BABMR</name>
<dbReference type="KEGG" id="bmic:BMR1_03g01535"/>
<evidence type="ECO:0000313" key="3">
    <source>
        <dbReference type="EMBL" id="SJK86355.1"/>
    </source>
</evidence>
<dbReference type="Gene3D" id="3.30.40.10">
    <property type="entry name" value="Zinc/RING finger domain, C3HC4 (zinc finger)"/>
    <property type="match status" value="1"/>
</dbReference>
<reference evidence="3 4" key="2">
    <citation type="journal article" date="2013" name="PLoS ONE">
        <title>Whole genome mapping and re-organization of the nuclear and mitochondrial genomes of Babesia microti isolates.</title>
        <authorList>
            <person name="Cornillot E."/>
            <person name="Dassouli A."/>
            <person name="Garg A."/>
            <person name="Pachikara N."/>
            <person name="Randazzo S."/>
            <person name="Depoix D."/>
            <person name="Carcy B."/>
            <person name="Delbecq S."/>
            <person name="Frutos R."/>
            <person name="Silva J.C."/>
            <person name="Sutton R."/>
            <person name="Krause P.J."/>
            <person name="Mamoun C.B."/>
        </authorList>
    </citation>
    <scope>NUCLEOTIDE SEQUENCE [LARGE SCALE GENOMIC DNA]</scope>
    <source>
        <strain evidence="3 4">RI</strain>
    </source>
</reference>
<feature type="domain" description="RING-type" evidence="2">
    <location>
        <begin position="200"/>
        <end position="239"/>
    </location>
</feature>
<dbReference type="Pfam" id="PF13920">
    <property type="entry name" value="zf-C3HC4_3"/>
    <property type="match status" value="1"/>
</dbReference>
<evidence type="ECO:0000313" key="4">
    <source>
        <dbReference type="Proteomes" id="UP000002899"/>
    </source>
</evidence>
<dbReference type="PANTHER" id="PTHR22996">
    <property type="entry name" value="MAHOGUNIN"/>
    <property type="match status" value="1"/>
</dbReference>
<organism evidence="3 4">
    <name type="scientific">Babesia microti (strain RI)</name>
    <dbReference type="NCBI Taxonomy" id="1133968"/>
    <lineage>
        <taxon>Eukaryota</taxon>
        <taxon>Sar</taxon>
        <taxon>Alveolata</taxon>
        <taxon>Apicomplexa</taxon>
        <taxon>Aconoidasida</taxon>
        <taxon>Piroplasmida</taxon>
        <taxon>Babesiidae</taxon>
        <taxon>Babesia</taxon>
    </lineage>
</organism>
<keyword evidence="1" id="KW-0863">Zinc-finger</keyword>
<protein>
    <recommendedName>
        <fullName evidence="2">RING-type domain-containing protein</fullName>
    </recommendedName>
</protein>
<keyword evidence="4" id="KW-1185">Reference proteome</keyword>
<keyword evidence="1" id="KW-0479">Metal-binding</keyword>
<evidence type="ECO:0000259" key="2">
    <source>
        <dbReference type="PROSITE" id="PS50089"/>
    </source>
</evidence>
<dbReference type="PANTHER" id="PTHR22996:SF0">
    <property type="entry name" value="RE60872P-RELATED"/>
    <property type="match status" value="1"/>
</dbReference>
<dbReference type="GO" id="GO:0016567">
    <property type="term" value="P:protein ubiquitination"/>
    <property type="evidence" value="ECO:0007669"/>
    <property type="project" value="TreeGrafter"/>
</dbReference>
<dbReference type="GO" id="GO:0061630">
    <property type="term" value="F:ubiquitin protein ligase activity"/>
    <property type="evidence" value="ECO:0007669"/>
    <property type="project" value="UniProtKB-EC"/>
</dbReference>
<dbReference type="RefSeq" id="XP_021338522.1">
    <property type="nucleotide sequence ID" value="XM_021481943.1"/>
</dbReference>